<dbReference type="RefSeq" id="WP_224453279.1">
    <property type="nucleotide sequence ID" value="NZ_BAAAGG010000005.1"/>
</dbReference>
<dbReference type="Gene3D" id="3.40.50.20">
    <property type="match status" value="1"/>
</dbReference>
<evidence type="ECO:0000313" key="4">
    <source>
        <dbReference type="Proteomes" id="UP001500185"/>
    </source>
</evidence>
<accession>A0ABN1K3Z3</accession>
<dbReference type="SUPFAM" id="SSF51735">
    <property type="entry name" value="NAD(P)-binding Rossmann-fold domains"/>
    <property type="match status" value="1"/>
</dbReference>
<dbReference type="InterPro" id="IPR041561">
    <property type="entry name" value="PglD_N"/>
</dbReference>
<reference evidence="4" key="1">
    <citation type="journal article" date="2019" name="Int. J. Syst. Evol. Microbiol.">
        <title>The Global Catalogue of Microorganisms (GCM) 10K type strain sequencing project: providing services to taxonomists for standard genome sequencing and annotation.</title>
        <authorList>
            <consortium name="The Broad Institute Genomics Platform"/>
            <consortium name="The Broad Institute Genome Sequencing Center for Infectious Disease"/>
            <person name="Wu L."/>
            <person name="Ma J."/>
        </authorList>
    </citation>
    <scope>NUCLEOTIDE SEQUENCE [LARGE SCALE GENOMIC DNA]</scope>
    <source>
        <strain evidence="4">JCM 16231</strain>
    </source>
</reference>
<comment type="similarity">
    <text evidence="1">Belongs to the transferase hexapeptide repeat family.</text>
</comment>
<dbReference type="InterPro" id="IPR011004">
    <property type="entry name" value="Trimer_LpxA-like_sf"/>
</dbReference>
<keyword evidence="4" id="KW-1185">Reference proteome</keyword>
<organism evidence="3 4">
    <name type="scientific">Psychroflexus lacisalsi</name>
    <dbReference type="NCBI Taxonomy" id="503928"/>
    <lineage>
        <taxon>Bacteria</taxon>
        <taxon>Pseudomonadati</taxon>
        <taxon>Bacteroidota</taxon>
        <taxon>Flavobacteriia</taxon>
        <taxon>Flavobacteriales</taxon>
        <taxon>Flavobacteriaceae</taxon>
        <taxon>Psychroflexus</taxon>
    </lineage>
</organism>
<comment type="caution">
    <text evidence="3">The sequence shown here is derived from an EMBL/GenBank/DDBJ whole genome shotgun (WGS) entry which is preliminary data.</text>
</comment>
<evidence type="ECO:0000256" key="1">
    <source>
        <dbReference type="ARBA" id="ARBA00007274"/>
    </source>
</evidence>
<evidence type="ECO:0000313" key="3">
    <source>
        <dbReference type="EMBL" id="GAA0754104.1"/>
    </source>
</evidence>
<dbReference type="Gene3D" id="2.160.10.10">
    <property type="entry name" value="Hexapeptide repeat proteins"/>
    <property type="match status" value="1"/>
</dbReference>
<dbReference type="NCBIfam" id="TIGR03570">
    <property type="entry name" value="NeuD_NnaD"/>
    <property type="match status" value="1"/>
</dbReference>
<dbReference type="Proteomes" id="UP001500185">
    <property type="component" value="Unassembled WGS sequence"/>
</dbReference>
<dbReference type="InterPro" id="IPR050179">
    <property type="entry name" value="Trans_hexapeptide_repeat"/>
</dbReference>
<dbReference type="SUPFAM" id="SSF51161">
    <property type="entry name" value="Trimeric LpxA-like enzymes"/>
    <property type="match status" value="1"/>
</dbReference>
<dbReference type="Pfam" id="PF17836">
    <property type="entry name" value="PglD_N"/>
    <property type="match status" value="1"/>
</dbReference>
<evidence type="ECO:0000259" key="2">
    <source>
        <dbReference type="Pfam" id="PF17836"/>
    </source>
</evidence>
<gene>
    <name evidence="3" type="ORF">GCM10009433_07280</name>
</gene>
<dbReference type="EMBL" id="BAAAGG010000005">
    <property type="protein sequence ID" value="GAA0754104.1"/>
    <property type="molecule type" value="Genomic_DNA"/>
</dbReference>
<dbReference type="PANTHER" id="PTHR43300:SF7">
    <property type="entry name" value="UDP-N-ACETYLBACILLOSAMINE N-ACETYLTRANSFERASE"/>
    <property type="match status" value="1"/>
</dbReference>
<dbReference type="PANTHER" id="PTHR43300">
    <property type="entry name" value="ACETYLTRANSFERASE"/>
    <property type="match status" value="1"/>
</dbReference>
<sequence>MKTQKKLLIIGAGSVGGHLAVNLKDYDIDFKLLGFLDDDKEKIGKKFVGFPVLGDINSIKNYDESVHIAIGIAFPSIKSKIIENLKSINYFNFPTFISKKAWISVMVEIGEGCIIYPGTSVNYNSTIKDFVVMNLNCALGHDCMLKDYVSLAPNVSLGGNTTVGRLTELGIGTNSLQNITIGKNVTVGAGTVIIKSIPDHSKVVGNPGRIIL</sequence>
<protein>
    <submittedName>
        <fullName evidence="3">Acetyltransferase</fullName>
    </submittedName>
</protein>
<dbReference type="CDD" id="cd03360">
    <property type="entry name" value="LbH_AT_putative"/>
    <property type="match status" value="1"/>
</dbReference>
<dbReference type="InterPro" id="IPR036291">
    <property type="entry name" value="NAD(P)-bd_dom_sf"/>
</dbReference>
<name>A0ABN1K3Z3_9FLAO</name>
<proteinExistence type="inferred from homology"/>
<feature type="domain" description="PglD N-terminal" evidence="2">
    <location>
        <begin position="6"/>
        <end position="85"/>
    </location>
</feature>
<dbReference type="InterPro" id="IPR020019">
    <property type="entry name" value="AcTrfase_PglD-like"/>
</dbReference>